<organism evidence="2 3">
    <name type="scientific">Caerostris extrusa</name>
    <name type="common">Bark spider</name>
    <name type="synonym">Caerostris bankana</name>
    <dbReference type="NCBI Taxonomy" id="172846"/>
    <lineage>
        <taxon>Eukaryota</taxon>
        <taxon>Metazoa</taxon>
        <taxon>Ecdysozoa</taxon>
        <taxon>Arthropoda</taxon>
        <taxon>Chelicerata</taxon>
        <taxon>Arachnida</taxon>
        <taxon>Araneae</taxon>
        <taxon>Araneomorphae</taxon>
        <taxon>Entelegynae</taxon>
        <taxon>Araneoidea</taxon>
        <taxon>Araneidae</taxon>
        <taxon>Caerostris</taxon>
    </lineage>
</organism>
<evidence type="ECO:0000313" key="3">
    <source>
        <dbReference type="Proteomes" id="UP001054945"/>
    </source>
</evidence>
<accession>A0AAV4SY20</accession>
<gene>
    <name evidence="2" type="ORF">CEXT_521691</name>
</gene>
<dbReference type="EMBL" id="BPLR01010057">
    <property type="protein sequence ID" value="GIY36498.1"/>
    <property type="molecule type" value="Genomic_DNA"/>
</dbReference>
<feature type="transmembrane region" description="Helical" evidence="1">
    <location>
        <begin position="52"/>
        <end position="70"/>
    </location>
</feature>
<dbReference type="AlphaFoldDB" id="A0AAV4SY20"/>
<keyword evidence="1" id="KW-1133">Transmembrane helix</keyword>
<keyword evidence="1" id="KW-0812">Transmembrane</keyword>
<reference evidence="2 3" key="1">
    <citation type="submission" date="2021-06" db="EMBL/GenBank/DDBJ databases">
        <title>Caerostris extrusa draft genome.</title>
        <authorList>
            <person name="Kono N."/>
            <person name="Arakawa K."/>
        </authorList>
    </citation>
    <scope>NUCLEOTIDE SEQUENCE [LARGE SCALE GENOMIC DNA]</scope>
</reference>
<proteinExistence type="predicted"/>
<keyword evidence="3" id="KW-1185">Reference proteome</keyword>
<dbReference type="Proteomes" id="UP001054945">
    <property type="component" value="Unassembled WGS sequence"/>
</dbReference>
<protein>
    <submittedName>
        <fullName evidence="2">Uncharacterized protein</fullName>
    </submittedName>
</protein>
<sequence>MAHRGHATELLKSQPYPCQGAVLQGWSPLARMSFALRYSGATNDFPPESSGLTGFAIISLAAALLLLSLMPVNDSLVMTEDVGCPTYVTIGIFVTVFF</sequence>
<name>A0AAV4SY20_CAEEX</name>
<keyword evidence="1" id="KW-0472">Membrane</keyword>
<evidence type="ECO:0000256" key="1">
    <source>
        <dbReference type="SAM" id="Phobius"/>
    </source>
</evidence>
<comment type="caution">
    <text evidence="2">The sequence shown here is derived from an EMBL/GenBank/DDBJ whole genome shotgun (WGS) entry which is preliminary data.</text>
</comment>
<evidence type="ECO:0000313" key="2">
    <source>
        <dbReference type="EMBL" id="GIY36498.1"/>
    </source>
</evidence>